<evidence type="ECO:0000256" key="4">
    <source>
        <dbReference type="ARBA" id="ARBA00022989"/>
    </source>
</evidence>
<accession>A0A1H9V349</accession>
<feature type="transmembrane region" description="Helical" evidence="7">
    <location>
        <begin position="295"/>
        <end position="315"/>
    </location>
</feature>
<comment type="subcellular location">
    <subcellularLocation>
        <location evidence="1">Cell membrane</location>
        <topology evidence="1">Multi-pass membrane protein</topology>
    </subcellularLocation>
</comment>
<reference evidence="9" key="1">
    <citation type="submission" date="2016-10" db="EMBL/GenBank/DDBJ databases">
        <authorList>
            <person name="Varghese N."/>
            <person name="Submissions S."/>
        </authorList>
    </citation>
    <scope>NUCLEOTIDE SEQUENCE [LARGE SCALE GENOMIC DNA]</scope>
    <source>
        <strain evidence="9">CGMCC 4.6825</strain>
    </source>
</reference>
<evidence type="ECO:0000256" key="1">
    <source>
        <dbReference type="ARBA" id="ARBA00004651"/>
    </source>
</evidence>
<dbReference type="CDD" id="cd06173">
    <property type="entry name" value="MFS_MefA_like"/>
    <property type="match status" value="1"/>
</dbReference>
<evidence type="ECO:0000313" key="8">
    <source>
        <dbReference type="EMBL" id="SES15981.1"/>
    </source>
</evidence>
<dbReference type="GO" id="GO:0005886">
    <property type="term" value="C:plasma membrane"/>
    <property type="evidence" value="ECO:0007669"/>
    <property type="project" value="UniProtKB-SubCell"/>
</dbReference>
<feature type="region of interest" description="Disordered" evidence="6">
    <location>
        <begin position="1"/>
        <end position="43"/>
    </location>
</feature>
<dbReference type="SUPFAM" id="SSF103473">
    <property type="entry name" value="MFS general substrate transporter"/>
    <property type="match status" value="1"/>
</dbReference>
<dbReference type="OrthoDB" id="3227279at2"/>
<dbReference type="RefSeq" id="WP_075002024.1">
    <property type="nucleotide sequence ID" value="NZ_FOGO01000010.1"/>
</dbReference>
<keyword evidence="2" id="KW-1003">Cell membrane</keyword>
<dbReference type="PANTHER" id="PTHR23513">
    <property type="entry name" value="INTEGRAL MEMBRANE EFFLUX PROTEIN-RELATED"/>
    <property type="match status" value="1"/>
</dbReference>
<feature type="compositionally biased region" description="Basic and acidic residues" evidence="6">
    <location>
        <begin position="24"/>
        <end position="40"/>
    </location>
</feature>
<feature type="compositionally biased region" description="Polar residues" evidence="6">
    <location>
        <begin position="1"/>
        <end position="13"/>
    </location>
</feature>
<dbReference type="AlphaFoldDB" id="A0A1H9V349"/>
<evidence type="ECO:0000256" key="3">
    <source>
        <dbReference type="ARBA" id="ARBA00022692"/>
    </source>
</evidence>
<dbReference type="PANTHER" id="PTHR23513:SF11">
    <property type="entry name" value="STAPHYLOFERRIN A TRANSPORTER"/>
    <property type="match status" value="1"/>
</dbReference>
<evidence type="ECO:0000256" key="6">
    <source>
        <dbReference type="SAM" id="MobiDB-lite"/>
    </source>
</evidence>
<organism evidence="8 9">
    <name type="scientific">Streptomyces qinglanensis</name>
    <dbReference type="NCBI Taxonomy" id="943816"/>
    <lineage>
        <taxon>Bacteria</taxon>
        <taxon>Bacillati</taxon>
        <taxon>Actinomycetota</taxon>
        <taxon>Actinomycetes</taxon>
        <taxon>Kitasatosporales</taxon>
        <taxon>Streptomycetaceae</taxon>
        <taxon>Streptomyces</taxon>
    </lineage>
</organism>
<evidence type="ECO:0000256" key="7">
    <source>
        <dbReference type="SAM" id="Phobius"/>
    </source>
</evidence>
<dbReference type="EMBL" id="FOGO01000010">
    <property type="protein sequence ID" value="SES15981.1"/>
    <property type="molecule type" value="Genomic_DNA"/>
</dbReference>
<feature type="transmembrane region" description="Helical" evidence="7">
    <location>
        <begin position="65"/>
        <end position="88"/>
    </location>
</feature>
<dbReference type="Pfam" id="PF07690">
    <property type="entry name" value="MFS_1"/>
    <property type="match status" value="1"/>
</dbReference>
<keyword evidence="3 7" id="KW-0812">Transmembrane</keyword>
<dbReference type="STRING" id="943816.AN217_23510"/>
<sequence length="447" mass="45521">MPPDNEPSTSSDSARADAVPQRADSARADSECADSERTDSARAGAVPQRARYAGLFRVPEFRAVFAAHVLSLLGTVVAGLALPVMIYAETSSPLLSALTFALGFLPNAVGGAALASVADRFSARRVLVGCDVFSAACVAAMLLPGAQVALLLALRAAAAFVQPLFTGVRAASLGAILPGQDAFVLGRSLLRVVAQSALIVGNAATGLLLVVIAPRTALVLTVAGFLGSALILQTGTRLRPALVRAAAHTRGGTRRLLADPRVRALLLLCWLPPLFAVVPEGLAAPYADALGAGPVGVGVLLAAAPVGSVAGELAVGSLLSPAARERLVLPLAATLLLPLLVFVLRPGLPLALAALCLSGAGLGYTLGLDRWFFDAAPEELRGRALTLMTAGLMSSQGLGMALGGALAEAVPAHTVIALTGAVGTGCVMWNARRVRRLQPVHDRPVGS</sequence>
<feature type="transmembrane region" description="Helical" evidence="7">
    <location>
        <begin position="412"/>
        <end position="431"/>
    </location>
</feature>
<dbReference type="Proteomes" id="UP000182841">
    <property type="component" value="Unassembled WGS sequence"/>
</dbReference>
<keyword evidence="9" id="KW-1185">Reference proteome</keyword>
<dbReference type="GO" id="GO:0022857">
    <property type="term" value="F:transmembrane transporter activity"/>
    <property type="evidence" value="ECO:0007669"/>
    <property type="project" value="InterPro"/>
</dbReference>
<proteinExistence type="predicted"/>
<dbReference type="Gene3D" id="1.20.1250.20">
    <property type="entry name" value="MFS general substrate transporter like domains"/>
    <property type="match status" value="2"/>
</dbReference>
<gene>
    <name evidence="8" type="ORF">SAMN05421870_11088</name>
</gene>
<feature type="transmembrane region" description="Helical" evidence="7">
    <location>
        <begin position="94"/>
        <end position="114"/>
    </location>
</feature>
<protein>
    <submittedName>
        <fullName evidence="8">Predicted arabinose efflux permease, MFS family</fullName>
    </submittedName>
</protein>
<feature type="transmembrane region" description="Helical" evidence="7">
    <location>
        <begin position="217"/>
        <end position="235"/>
    </location>
</feature>
<feature type="transmembrane region" description="Helical" evidence="7">
    <location>
        <begin position="264"/>
        <end position="283"/>
    </location>
</feature>
<dbReference type="InterPro" id="IPR011701">
    <property type="entry name" value="MFS"/>
</dbReference>
<evidence type="ECO:0000256" key="5">
    <source>
        <dbReference type="ARBA" id="ARBA00023136"/>
    </source>
</evidence>
<keyword evidence="5 7" id="KW-0472">Membrane</keyword>
<keyword evidence="4 7" id="KW-1133">Transmembrane helix</keyword>
<evidence type="ECO:0000313" key="9">
    <source>
        <dbReference type="Proteomes" id="UP000182841"/>
    </source>
</evidence>
<feature type="transmembrane region" description="Helical" evidence="7">
    <location>
        <begin position="126"/>
        <end position="146"/>
    </location>
</feature>
<evidence type="ECO:0000256" key="2">
    <source>
        <dbReference type="ARBA" id="ARBA00022475"/>
    </source>
</evidence>
<feature type="transmembrane region" description="Helical" evidence="7">
    <location>
        <begin position="327"/>
        <end position="344"/>
    </location>
</feature>
<name>A0A1H9V349_9ACTN</name>
<dbReference type="InterPro" id="IPR036259">
    <property type="entry name" value="MFS_trans_sf"/>
</dbReference>